<dbReference type="Gramene" id="TraesJAG5D03G03210800.1">
    <property type="protein sequence ID" value="TraesJAG5D03G03210800.1.CDS1"/>
    <property type="gene ID" value="TraesJAG5D03G03210800"/>
</dbReference>
<evidence type="ECO:0000313" key="3">
    <source>
        <dbReference type="Proteomes" id="UP000019116"/>
    </source>
</evidence>
<keyword evidence="3" id="KW-1185">Reference proteome</keyword>
<dbReference type="Gramene" id="TraesLDM5D03G03218600.1">
    <property type="protein sequence ID" value="TraesLDM5D03G03218600.1.CDS1"/>
    <property type="gene ID" value="TraesLDM5D03G03218600"/>
</dbReference>
<dbReference type="AlphaFoldDB" id="A0A3B6MZT3"/>
<dbReference type="Gramene" id="TraesPARA_EIv1.0_1874180.1">
    <property type="protein sequence ID" value="TraesPARA_EIv1.0_1874180.1.CDS1"/>
    <property type="gene ID" value="TraesPARA_EIv1.0_1874180"/>
</dbReference>
<dbReference type="Gramene" id="TraesCS5D02G498000.1">
    <property type="protein sequence ID" value="TraesCS5D02G498000.1.cds1"/>
    <property type="gene ID" value="TraesCS5D02G498000"/>
</dbReference>
<dbReference type="Gramene" id="TraesLAC5D03G03169540.1">
    <property type="protein sequence ID" value="TraesLAC5D03G03169540.1.CDS1"/>
    <property type="gene ID" value="TraesLAC5D03G03169540"/>
</dbReference>
<accession>A0A3B6MZT3</accession>
<dbReference type="Gramene" id="TraesCLE_scaffold_094505_01G000300.1">
    <property type="protein sequence ID" value="TraesCLE_scaffold_094505_01G000300.1"/>
    <property type="gene ID" value="TraesCLE_scaffold_094505_01G000300"/>
</dbReference>
<dbReference type="Gramene" id="TraesWEE_scaffold_065592_01G000300.1">
    <property type="protein sequence ID" value="TraesWEE_scaffold_065592_01G000300.1"/>
    <property type="gene ID" value="TraesWEE_scaffold_065592_01G000300"/>
</dbReference>
<dbReference type="Gramene" id="TraesSYM5D03G03154600.1">
    <property type="protein sequence ID" value="TraesSYM5D03G03154600.1.CDS1"/>
    <property type="gene ID" value="TraesSYM5D03G03154600"/>
</dbReference>
<evidence type="ECO:0000313" key="2">
    <source>
        <dbReference type="EnsemblPlants" id="TraesCS5D02G498000.1.cds1"/>
    </source>
</evidence>
<reference evidence="2" key="1">
    <citation type="submission" date="2018-08" db="EMBL/GenBank/DDBJ databases">
        <authorList>
            <person name="Rossello M."/>
        </authorList>
    </citation>
    <scope>NUCLEOTIDE SEQUENCE [LARGE SCALE GENOMIC DNA]</scope>
    <source>
        <strain evidence="2">cv. Chinese Spring</strain>
    </source>
</reference>
<dbReference type="Proteomes" id="UP000019116">
    <property type="component" value="Chromosome 5D"/>
</dbReference>
<dbReference type="EnsemblPlants" id="TraesCS5D02G498000.1">
    <property type="protein sequence ID" value="TraesCS5D02G498000.1.cds1"/>
    <property type="gene ID" value="TraesCS5D02G498000"/>
</dbReference>
<feature type="region of interest" description="Disordered" evidence="1">
    <location>
        <begin position="106"/>
        <end position="136"/>
    </location>
</feature>
<sequence length="219" mass="24865">MAAVETGEVVKATALAITSPAGDMKSDGTQELQPSPANVSLDLEEEEDDEEPLIRSLQYDLWMRLIVAHHIQKLKLDMKKDIDIHRSLLRDNAGESDRLRRSVLASLRARESEPDDDDGTAEADVDGSEDEEEHQSVALREFRDLYARASDVDRRFEEFDAIMWAHYDPDLEDNETRKATVARLWRRLEKELDDRADAVVSGAFNYSFAPLTPRHQSLG</sequence>
<dbReference type="Gramene" id="TraesJUL5D03G03239020.1">
    <property type="protein sequence ID" value="TraesJUL5D03G03239020.1.CDS1"/>
    <property type="gene ID" value="TraesJUL5D03G03239020"/>
</dbReference>
<dbReference type="Gramene" id="TraesARI5D03G03167550.1">
    <property type="protein sequence ID" value="TraesARI5D03G03167550.1.CDS1"/>
    <property type="gene ID" value="TraesARI5D03G03167550"/>
</dbReference>
<name>A0A3B6MZT3_WHEAT</name>
<proteinExistence type="predicted"/>
<evidence type="ECO:0000256" key="1">
    <source>
        <dbReference type="SAM" id="MobiDB-lite"/>
    </source>
</evidence>
<dbReference type="Gramene" id="TraesMAC5D03G03212470.1">
    <property type="protein sequence ID" value="TraesMAC5D03G03212470.1.CDS1"/>
    <property type="gene ID" value="TraesMAC5D03G03212470"/>
</dbReference>
<protein>
    <submittedName>
        <fullName evidence="2">Uncharacterized protein</fullName>
    </submittedName>
</protein>
<dbReference type="Gramene" id="TraesCAD_scaffold_183519_01G000100.1">
    <property type="protein sequence ID" value="TraesCAD_scaffold_183519_01G000100.1"/>
    <property type="gene ID" value="TraesCAD_scaffold_183519_01G000100"/>
</dbReference>
<dbReference type="Gramene" id="TraesSTA5D03G03204430.1">
    <property type="protein sequence ID" value="TraesSTA5D03G03204430.1.CDS1"/>
    <property type="gene ID" value="TraesSTA5D03G03204430"/>
</dbReference>
<organism evidence="2">
    <name type="scientific">Triticum aestivum</name>
    <name type="common">Wheat</name>
    <dbReference type="NCBI Taxonomy" id="4565"/>
    <lineage>
        <taxon>Eukaryota</taxon>
        <taxon>Viridiplantae</taxon>
        <taxon>Streptophyta</taxon>
        <taxon>Embryophyta</taxon>
        <taxon>Tracheophyta</taxon>
        <taxon>Spermatophyta</taxon>
        <taxon>Magnoliopsida</taxon>
        <taxon>Liliopsida</taxon>
        <taxon>Poales</taxon>
        <taxon>Poaceae</taxon>
        <taxon>BOP clade</taxon>
        <taxon>Pooideae</taxon>
        <taxon>Triticodae</taxon>
        <taxon>Triticeae</taxon>
        <taxon>Triticinae</taxon>
        <taxon>Triticum</taxon>
    </lineage>
</organism>
<dbReference type="Gramene" id="TraesCS5D03G1090500.1">
    <property type="protein sequence ID" value="TraesCS5D03G1090500.1.CDS1"/>
    <property type="gene ID" value="TraesCS5D03G1090500"/>
</dbReference>
<dbReference type="Gramene" id="TraesROB_scaffold_066227_01G000300.1">
    <property type="protein sequence ID" value="TraesROB_scaffold_066227_01G000300.1"/>
    <property type="gene ID" value="TraesROB_scaffold_066227_01G000300"/>
</dbReference>
<feature type="compositionally biased region" description="Acidic residues" evidence="1">
    <location>
        <begin position="113"/>
        <end position="133"/>
    </location>
</feature>
<dbReference type="Gramene" id="TraesNOR5D03G03243550.1">
    <property type="protein sequence ID" value="TraesNOR5D03G03243550.1.CDS1"/>
    <property type="gene ID" value="TraesNOR5D03G03243550"/>
</dbReference>
<reference evidence="2" key="2">
    <citation type="submission" date="2018-10" db="UniProtKB">
        <authorList>
            <consortium name="EnsemblPlants"/>
        </authorList>
    </citation>
    <scope>IDENTIFICATION</scope>
</reference>